<evidence type="ECO:0000313" key="2">
    <source>
        <dbReference type="Proteomes" id="UP000238565"/>
    </source>
</evidence>
<sequence>MAQRSKTVLKTYFETGKRPTQAQFGDLIDSLAAERPFRNYVALLSQTSINHPTSNILENNTGEDFFWSRESAGVYKVLLPTNISINNIFISLSNQFRNNNILGASTKIESTPNGNYLYIKGINDGELFNTSIEIRFYYTSLVDSTSLDIALARYTPYFKKNELRRDGNLLLSPYKFYNSYNGGNSNISGINSAERILLWKKMSDEYIILPEIFDGKKNPHAYNLRTRQFSCAYSYKNSTLNPMYSINYLKDCVKQARRSGATECVIDLGSDLSKINVNKITLKQVLIDLFADRGMNRVTLIVNGQVNHYTISELSV</sequence>
<protein>
    <submittedName>
        <fullName evidence="1">Uncharacterized protein</fullName>
    </submittedName>
</protein>
<dbReference type="RefSeq" id="WP_104793986.1">
    <property type="nucleotide sequence ID" value="NZ_PTPZ01000006.1"/>
</dbReference>
<accession>A0A2S7I302</accession>
<dbReference type="AlphaFoldDB" id="A0A2S7I302"/>
<proteinExistence type="predicted"/>
<reference evidence="1 2" key="1">
    <citation type="submission" date="2018-02" db="EMBL/GenBank/DDBJ databases">
        <title>Draft genome sequence of bacterial isolates from marine environment.</title>
        <authorList>
            <person name="Singh S.K."/>
            <person name="Hill R."/>
            <person name="Major S."/>
            <person name="Cai H."/>
            <person name="Li Y."/>
        </authorList>
    </citation>
    <scope>NUCLEOTIDE SEQUENCE [LARGE SCALE GENOMIC DNA]</scope>
    <source>
        <strain evidence="1 2">IMET F</strain>
    </source>
</reference>
<name>A0A2S7I302_9FLAO</name>
<comment type="caution">
    <text evidence="1">The sequence shown here is derived from an EMBL/GenBank/DDBJ whole genome shotgun (WGS) entry which is preliminary data.</text>
</comment>
<evidence type="ECO:0000313" key="1">
    <source>
        <dbReference type="EMBL" id="PPZ90976.1"/>
    </source>
</evidence>
<gene>
    <name evidence="1" type="ORF">C3729_09855</name>
</gene>
<dbReference type="EMBL" id="PTPZ01000006">
    <property type="protein sequence ID" value="PPZ90976.1"/>
    <property type="molecule type" value="Genomic_DNA"/>
</dbReference>
<dbReference type="Proteomes" id="UP000238565">
    <property type="component" value="Unassembled WGS sequence"/>
</dbReference>
<organism evidence="1 2">
    <name type="scientific">Cloacibacterium normanense</name>
    <dbReference type="NCBI Taxonomy" id="237258"/>
    <lineage>
        <taxon>Bacteria</taxon>
        <taxon>Pseudomonadati</taxon>
        <taxon>Bacteroidota</taxon>
        <taxon>Flavobacteriia</taxon>
        <taxon>Flavobacteriales</taxon>
        <taxon>Weeksellaceae</taxon>
    </lineage>
</organism>